<evidence type="ECO:0000313" key="2">
    <source>
        <dbReference type="Proteomes" id="UP000318733"/>
    </source>
</evidence>
<dbReference type="AlphaFoldDB" id="A0A556MWZ5"/>
<sequence>MHPYMTRLGIKPEVQRFVRPFYSIDAIGNLLFAYGEDREHFGFAFHKVPVTDGLWLAGNVVFSQVCLVILSASALDAVSWLNKNLPAFPQTGNLLLVSLGAGISEAQVLWIRKHLAGKQYCLSFGNDLLGRMADLKLAAALRGWPLSVFLTEKEMVMVDFRSRHFVFSQENLSLSAFEKAAGMRFGVATDKPKVYTTFFEELKADAGLML</sequence>
<name>A0A556MWZ5_9SPHI</name>
<proteinExistence type="predicted"/>
<dbReference type="RefSeq" id="WP_186292609.1">
    <property type="nucleotide sequence ID" value="NZ_VLPK01000001.1"/>
</dbReference>
<gene>
    <name evidence="1" type="ORF">FO440_09545</name>
</gene>
<keyword evidence="2" id="KW-1185">Reference proteome</keyword>
<evidence type="ECO:0000313" key="1">
    <source>
        <dbReference type="EMBL" id="TSJ44402.1"/>
    </source>
</evidence>
<organism evidence="1 2">
    <name type="scientific">Mucilaginibacter corticis</name>
    <dbReference type="NCBI Taxonomy" id="2597670"/>
    <lineage>
        <taxon>Bacteria</taxon>
        <taxon>Pseudomonadati</taxon>
        <taxon>Bacteroidota</taxon>
        <taxon>Sphingobacteriia</taxon>
        <taxon>Sphingobacteriales</taxon>
        <taxon>Sphingobacteriaceae</taxon>
        <taxon>Mucilaginibacter</taxon>
    </lineage>
</organism>
<protein>
    <submittedName>
        <fullName evidence="1">Uncharacterized protein</fullName>
    </submittedName>
</protein>
<dbReference type="EMBL" id="VLPK01000001">
    <property type="protein sequence ID" value="TSJ44402.1"/>
    <property type="molecule type" value="Genomic_DNA"/>
</dbReference>
<comment type="caution">
    <text evidence="1">The sequence shown here is derived from an EMBL/GenBank/DDBJ whole genome shotgun (WGS) entry which is preliminary data.</text>
</comment>
<accession>A0A556MWZ5</accession>
<reference evidence="1 2" key="1">
    <citation type="submission" date="2019-07" db="EMBL/GenBank/DDBJ databases">
        <authorList>
            <person name="Huq M.A."/>
        </authorList>
    </citation>
    <scope>NUCLEOTIDE SEQUENCE [LARGE SCALE GENOMIC DNA]</scope>
    <source>
        <strain evidence="1 2">MAH-19</strain>
    </source>
</reference>
<dbReference type="Proteomes" id="UP000318733">
    <property type="component" value="Unassembled WGS sequence"/>
</dbReference>